<accession>A0A6C0CBY5</accession>
<sequence length="194" mass="23499">MWYIQLIDAPHMHASYYDFMGYQMLERHIETIYDTFPRHSCEDYKGLNKDIEEHILEYINGLANKTIELYVYNYGIDNAIVLLNRFNNNSRTSKYTNTTSKTLLFAIFYNRFVIEYIPNILDYRNYKYPLLSIIKIQRVWRKMLAYRKSIKRETVENDFVYLIEKINKEITGEPAKKVLVYLVNKFRRRLSKTL</sequence>
<protein>
    <submittedName>
        <fullName evidence="1">Uncharacterized protein</fullName>
    </submittedName>
</protein>
<dbReference type="AlphaFoldDB" id="A0A6C0CBY5"/>
<proteinExistence type="predicted"/>
<organism evidence="1">
    <name type="scientific">viral metagenome</name>
    <dbReference type="NCBI Taxonomy" id="1070528"/>
    <lineage>
        <taxon>unclassified sequences</taxon>
        <taxon>metagenomes</taxon>
        <taxon>organismal metagenomes</taxon>
    </lineage>
</organism>
<evidence type="ECO:0000313" key="1">
    <source>
        <dbReference type="EMBL" id="QHT02226.1"/>
    </source>
</evidence>
<dbReference type="EMBL" id="MN739391">
    <property type="protein sequence ID" value="QHT02226.1"/>
    <property type="molecule type" value="Genomic_DNA"/>
</dbReference>
<reference evidence="1" key="1">
    <citation type="journal article" date="2020" name="Nature">
        <title>Giant virus diversity and host interactions through global metagenomics.</title>
        <authorList>
            <person name="Schulz F."/>
            <person name="Roux S."/>
            <person name="Paez-Espino D."/>
            <person name="Jungbluth S."/>
            <person name="Walsh D.A."/>
            <person name="Denef V.J."/>
            <person name="McMahon K.D."/>
            <person name="Konstantinidis K.T."/>
            <person name="Eloe-Fadrosh E.A."/>
            <person name="Kyrpides N.C."/>
            <person name="Woyke T."/>
        </authorList>
    </citation>
    <scope>NUCLEOTIDE SEQUENCE</scope>
    <source>
        <strain evidence="1">GVMAG-M-3300020565-3</strain>
    </source>
</reference>
<name>A0A6C0CBY5_9ZZZZ</name>